<evidence type="ECO:0000313" key="4">
    <source>
        <dbReference type="Proteomes" id="UP000191135"/>
    </source>
</evidence>
<evidence type="ECO:0000313" key="3">
    <source>
        <dbReference type="EMBL" id="AQZ52597.1"/>
    </source>
</evidence>
<dbReference type="GO" id="GO:0050622">
    <property type="term" value="F:glycine dehydrogenase (cyanide-forming) activity"/>
    <property type="evidence" value="ECO:0007669"/>
    <property type="project" value="UniProtKB-EC"/>
</dbReference>
<dbReference type="EC" id="1.4.99.5" evidence="3"/>
<dbReference type="Gene3D" id="3.30.9.10">
    <property type="entry name" value="D-Amino Acid Oxidase, subunit A, domain 2"/>
    <property type="match status" value="1"/>
</dbReference>
<dbReference type="RefSeq" id="WP_018064274.1">
    <property type="nucleotide sequence ID" value="NZ_AQWH01000006.1"/>
</dbReference>
<dbReference type="AlphaFoldDB" id="A0A1U9Z4G0"/>
<dbReference type="GO" id="GO:0005737">
    <property type="term" value="C:cytoplasm"/>
    <property type="evidence" value="ECO:0007669"/>
    <property type="project" value="TreeGrafter"/>
</dbReference>
<accession>A0A1U9Z4G0</accession>
<dbReference type="PANTHER" id="PTHR13847">
    <property type="entry name" value="SARCOSINE DEHYDROGENASE-RELATED"/>
    <property type="match status" value="1"/>
</dbReference>
<dbReference type="SUPFAM" id="SSF51905">
    <property type="entry name" value="FAD/NAD(P)-binding domain"/>
    <property type="match status" value="1"/>
</dbReference>
<sequence length="373" mass="39512">MNADVLVIGGGLHGLSAALHLARRKARVILAERHSLGRHASGATAAGVRTLGRDPRELPLSLEAAAIWPEMTALVGDDCGFKACGQLQVAEDETALARIAERIRRLSETGYHHEKLLDARELREIAPGIAGHCVGGAYAATDGSADPHRTIRAFRDACRSADVEILEACPVTAMRRQGANWLVTTDRGEISAKTVINTAGAWADNVSALAGDPQHHEIRTSMMVVTERVGGTLKPVISSFGRKLSLKQTREGTLLIGGGAQGRLASDRQTASVDAQSLGSAVGAACRLFPALGDIRVVRVWAGMEAMTRDHLPVIGLSRRVDGLVHGFGFSGHGFQLVPSVGRVLSDLALDGYSNHQLDAFALDRAALERTAA</sequence>
<keyword evidence="4" id="KW-1185">Reference proteome</keyword>
<keyword evidence="1 3" id="KW-0560">Oxidoreductase</keyword>
<dbReference type="OrthoDB" id="9815989at2"/>
<dbReference type="STRING" id="1122214.Mame_03287"/>
<dbReference type="SUPFAM" id="SSF54373">
    <property type="entry name" value="FAD-linked reductases, C-terminal domain"/>
    <property type="match status" value="1"/>
</dbReference>
<dbReference type="EMBL" id="CP020330">
    <property type="protein sequence ID" value="AQZ52597.1"/>
    <property type="molecule type" value="Genomic_DNA"/>
</dbReference>
<dbReference type="KEGG" id="mmed:Mame_03287"/>
<protein>
    <submittedName>
        <fullName evidence="3">Hydrogen cyanide synthase subunit HcnC</fullName>
        <ecNumber evidence="3">1.4.99.5</ecNumber>
    </submittedName>
</protein>
<feature type="domain" description="FAD dependent oxidoreductase" evidence="2">
    <location>
        <begin position="4"/>
        <end position="348"/>
    </location>
</feature>
<dbReference type="eggNOG" id="COG0665">
    <property type="taxonomic scope" value="Bacteria"/>
</dbReference>
<gene>
    <name evidence="3" type="primary">hcnC_3</name>
    <name evidence="3" type="ORF">Mame_03287</name>
</gene>
<reference evidence="3 4" key="1">
    <citation type="submission" date="2017-03" db="EMBL/GenBank/DDBJ databases">
        <title>Foreign affairs: Plasmid Transfer between Roseobacters and Rhizobia.</title>
        <authorList>
            <person name="Bartling P."/>
            <person name="Bunk B."/>
            <person name="Overmann J."/>
            <person name="Brinkmann H."/>
            <person name="Petersen J."/>
        </authorList>
    </citation>
    <scope>NUCLEOTIDE SEQUENCE [LARGE SCALE GENOMIC DNA]</scope>
    <source>
        <strain evidence="3 4">MACL11</strain>
    </source>
</reference>
<dbReference type="Pfam" id="PF01266">
    <property type="entry name" value="DAO"/>
    <property type="match status" value="1"/>
</dbReference>
<dbReference type="InterPro" id="IPR036188">
    <property type="entry name" value="FAD/NAD-bd_sf"/>
</dbReference>
<evidence type="ECO:0000256" key="1">
    <source>
        <dbReference type="ARBA" id="ARBA00023002"/>
    </source>
</evidence>
<dbReference type="InterPro" id="IPR006076">
    <property type="entry name" value="FAD-dep_OxRdtase"/>
</dbReference>
<dbReference type="Gene3D" id="3.50.50.60">
    <property type="entry name" value="FAD/NAD(P)-binding domain"/>
    <property type="match status" value="1"/>
</dbReference>
<proteinExistence type="predicted"/>
<name>A0A1U9Z4G0_9HYPH</name>
<organism evidence="3 4">
    <name type="scientific">Martelella mediterranea DSM 17316</name>
    <dbReference type="NCBI Taxonomy" id="1122214"/>
    <lineage>
        <taxon>Bacteria</taxon>
        <taxon>Pseudomonadati</taxon>
        <taxon>Pseudomonadota</taxon>
        <taxon>Alphaproteobacteria</taxon>
        <taxon>Hyphomicrobiales</taxon>
        <taxon>Aurantimonadaceae</taxon>
        <taxon>Martelella</taxon>
    </lineage>
</organism>
<evidence type="ECO:0000259" key="2">
    <source>
        <dbReference type="Pfam" id="PF01266"/>
    </source>
</evidence>
<dbReference type="Proteomes" id="UP000191135">
    <property type="component" value="Chromosome"/>
</dbReference>